<evidence type="ECO:0000313" key="3">
    <source>
        <dbReference type="Proteomes" id="UP000214688"/>
    </source>
</evidence>
<dbReference type="AlphaFoldDB" id="A0A223CYH8"/>
<dbReference type="KEGG" id="tab:CIG75_04875"/>
<dbReference type="Proteomes" id="UP000214688">
    <property type="component" value="Chromosome"/>
</dbReference>
<dbReference type="Pfam" id="PF13302">
    <property type="entry name" value="Acetyltransf_3"/>
    <property type="match status" value="1"/>
</dbReference>
<dbReference type="EMBL" id="CP022657">
    <property type="protein sequence ID" value="ASS74382.1"/>
    <property type="molecule type" value="Genomic_DNA"/>
</dbReference>
<keyword evidence="3" id="KW-1185">Reference proteome</keyword>
<dbReference type="GO" id="GO:0016747">
    <property type="term" value="F:acyltransferase activity, transferring groups other than amino-acyl groups"/>
    <property type="evidence" value="ECO:0007669"/>
    <property type="project" value="InterPro"/>
</dbReference>
<dbReference type="InterPro" id="IPR016181">
    <property type="entry name" value="Acyl_CoA_acyltransferase"/>
</dbReference>
<dbReference type="OrthoDB" id="275901at2"/>
<keyword evidence="2" id="KW-0808">Transferase</keyword>
<sequence length="165" mass="18772">MHDVLNDDVQLRELEEADLPLFFEHQLDSEANKMAAFTAKDPSDRAAFDAFWRKIRGDERILIKTILSARQVVGNVMSYVVDGRREVCYWIGKPYWGQGIGTKALAQFLDQIDERPLFARVAQDNTGSIRILEKCGFHISGEDQGFSNARGMEVAEYILTLEESQ</sequence>
<dbReference type="RefSeq" id="WP_094235634.1">
    <property type="nucleotide sequence ID" value="NZ_CP022657.1"/>
</dbReference>
<proteinExistence type="predicted"/>
<feature type="domain" description="N-acetyltransferase" evidence="1">
    <location>
        <begin position="9"/>
        <end position="162"/>
    </location>
</feature>
<organism evidence="2 3">
    <name type="scientific">Tumebacillus algifaecis</name>
    <dbReference type="NCBI Taxonomy" id="1214604"/>
    <lineage>
        <taxon>Bacteria</taxon>
        <taxon>Bacillati</taxon>
        <taxon>Bacillota</taxon>
        <taxon>Bacilli</taxon>
        <taxon>Bacillales</taxon>
        <taxon>Alicyclobacillaceae</taxon>
        <taxon>Tumebacillus</taxon>
    </lineage>
</organism>
<evidence type="ECO:0000313" key="2">
    <source>
        <dbReference type="EMBL" id="ASS74382.1"/>
    </source>
</evidence>
<evidence type="ECO:0000259" key="1">
    <source>
        <dbReference type="PROSITE" id="PS51186"/>
    </source>
</evidence>
<accession>A0A223CYH8</accession>
<dbReference type="PANTHER" id="PTHR43328">
    <property type="entry name" value="ACETYLTRANSFERASE-RELATED"/>
    <property type="match status" value="1"/>
</dbReference>
<dbReference type="Gene3D" id="3.40.630.30">
    <property type="match status" value="1"/>
</dbReference>
<name>A0A223CYH8_9BACL</name>
<gene>
    <name evidence="2" type="ORF">CIG75_04875</name>
</gene>
<dbReference type="SUPFAM" id="SSF55729">
    <property type="entry name" value="Acyl-CoA N-acyltransferases (Nat)"/>
    <property type="match status" value="1"/>
</dbReference>
<dbReference type="PANTHER" id="PTHR43328:SF1">
    <property type="entry name" value="N-ACETYLTRANSFERASE DOMAIN-CONTAINING PROTEIN"/>
    <property type="match status" value="1"/>
</dbReference>
<protein>
    <submittedName>
        <fullName evidence="2">GNAT family N-acetyltransferase</fullName>
    </submittedName>
</protein>
<dbReference type="InterPro" id="IPR000182">
    <property type="entry name" value="GNAT_dom"/>
</dbReference>
<dbReference type="PROSITE" id="PS51186">
    <property type="entry name" value="GNAT"/>
    <property type="match status" value="1"/>
</dbReference>
<reference evidence="2 3" key="1">
    <citation type="journal article" date="2015" name="Int. J. Syst. Evol. Microbiol.">
        <title>Tumebacillus algifaecis sp. nov., isolated from decomposing algal scum.</title>
        <authorList>
            <person name="Wu Y.F."/>
            <person name="Zhang B."/>
            <person name="Xing P."/>
            <person name="Wu Q.L."/>
            <person name="Liu S.J."/>
        </authorList>
    </citation>
    <scope>NUCLEOTIDE SEQUENCE [LARGE SCALE GENOMIC DNA]</scope>
    <source>
        <strain evidence="2 3">THMBR28</strain>
    </source>
</reference>